<sequence length="635" mass="66964">MVANSRRAGVKGRLRRLPVLFVLAAGVGGAVAGAAATAASAVAVDGIGPTRGGVRPFPVWLNGTAAAVGGAAAVGRLDLLPSLACVTGAALRRGGGARATGGGRRRGVWFRPPGASRRVWLQRGARVCEAPFEVATALEGLAAAAAGRGACVVPTNGAGQRLAFSELLPGRVQLSTERYDSLSDAGAAGTLLHERQVLRLLALQRTSASGGVVRRLGAFDVLAVTRETYGVCLDSLCNDVAAVASLEGVTFEPPNDTTADAFVPVLSYPRRSGEPGWVMDREVGLVSLGRAVLAHQGWLDGHPAWSDRMRLNVHLQVLPSGRPSDAVPPALREQLWFWSLQGYRQGYEDSSLPTTPWLQAIAFVLCEQPVRSFVSDAQRLCSGLLKLSAPEGPAPVNVSSPDDTAQLVTVLSQSYNRAVFGTEAPSEPTTNVELLLSVIVVFPELVALIVLLVSTRVWWARDLWVLLFVFLSGLVSMAGIIALLVRELRGDAWRAGAVRHRLLTAVAAPVPGPQPVVRTETLLLAARLGFRPALLRHVALGVSCTYVGVSVVIATSVWVLRRLRRALPPASGSINDSFDGALDDPAAGAPAAGARRPWLSLPPLPLAVFRQRPRRAAPPPLESVPPLPMPTAWAV</sequence>
<organism evidence="1 2">
    <name type="scientific">Pyropia yezoensis</name>
    <name type="common">Susabi-nori</name>
    <name type="synonym">Porphyra yezoensis</name>
    <dbReference type="NCBI Taxonomy" id="2788"/>
    <lineage>
        <taxon>Eukaryota</taxon>
        <taxon>Rhodophyta</taxon>
        <taxon>Bangiophyceae</taxon>
        <taxon>Bangiales</taxon>
        <taxon>Bangiaceae</taxon>
        <taxon>Pyropia</taxon>
    </lineage>
</organism>
<evidence type="ECO:0000313" key="2">
    <source>
        <dbReference type="Proteomes" id="UP000798662"/>
    </source>
</evidence>
<accession>A0ACC3C2A8</accession>
<name>A0ACC3C2A8_PYRYE</name>
<evidence type="ECO:0000313" key="1">
    <source>
        <dbReference type="EMBL" id="KAK1864233.1"/>
    </source>
</evidence>
<reference evidence="1" key="1">
    <citation type="submission" date="2019-11" db="EMBL/GenBank/DDBJ databases">
        <title>Nori genome reveals adaptations in red seaweeds to the harsh intertidal environment.</title>
        <authorList>
            <person name="Wang D."/>
            <person name="Mao Y."/>
        </authorList>
    </citation>
    <scope>NUCLEOTIDE SEQUENCE</scope>
    <source>
        <tissue evidence="1">Gametophyte</tissue>
    </source>
</reference>
<dbReference type="Proteomes" id="UP000798662">
    <property type="component" value="Chromosome 2"/>
</dbReference>
<comment type="caution">
    <text evidence="1">The sequence shown here is derived from an EMBL/GenBank/DDBJ whole genome shotgun (WGS) entry which is preliminary data.</text>
</comment>
<proteinExistence type="predicted"/>
<protein>
    <submittedName>
        <fullName evidence="1">Uncharacterized protein</fullName>
    </submittedName>
</protein>
<dbReference type="EMBL" id="CM020619">
    <property type="protein sequence ID" value="KAK1864233.1"/>
    <property type="molecule type" value="Genomic_DNA"/>
</dbReference>
<gene>
    <name evidence="1" type="ORF">I4F81_006783</name>
</gene>
<keyword evidence="2" id="KW-1185">Reference proteome</keyword>